<protein>
    <recommendedName>
        <fullName evidence="3">AAA+ ATPase domain-containing protein</fullName>
    </recommendedName>
</protein>
<dbReference type="Pfam" id="PF13245">
    <property type="entry name" value="AAA_19"/>
    <property type="match status" value="1"/>
</dbReference>
<dbReference type="GO" id="GO:0006310">
    <property type="term" value="P:DNA recombination"/>
    <property type="evidence" value="ECO:0007669"/>
    <property type="project" value="TreeGrafter"/>
</dbReference>
<dbReference type="Pfam" id="PF18335">
    <property type="entry name" value="SH3_13"/>
    <property type="match status" value="1"/>
</dbReference>
<dbReference type="GO" id="GO:0017116">
    <property type="term" value="F:single-stranded DNA helicase activity"/>
    <property type="evidence" value="ECO:0007669"/>
    <property type="project" value="TreeGrafter"/>
</dbReference>
<dbReference type="GO" id="GO:0005524">
    <property type="term" value="F:ATP binding"/>
    <property type="evidence" value="ECO:0007669"/>
    <property type="project" value="UniProtKB-KW"/>
</dbReference>
<dbReference type="SMART" id="SM00382">
    <property type="entry name" value="AAA"/>
    <property type="match status" value="1"/>
</dbReference>
<gene>
    <name evidence="4" type="ORF">LCGC14_3124920</name>
</gene>
<dbReference type="InterPro" id="IPR050534">
    <property type="entry name" value="Coronavir_polyprotein_1ab"/>
</dbReference>
<feature type="non-terminal residue" evidence="4">
    <location>
        <position position="1"/>
    </location>
</feature>
<dbReference type="SUPFAM" id="SSF52540">
    <property type="entry name" value="P-loop containing nucleoside triphosphate hydrolases"/>
    <property type="match status" value="1"/>
</dbReference>
<accession>A0A0F8W1F8</accession>
<reference evidence="4" key="1">
    <citation type="journal article" date="2015" name="Nature">
        <title>Complex archaea that bridge the gap between prokaryotes and eukaryotes.</title>
        <authorList>
            <person name="Spang A."/>
            <person name="Saw J.H."/>
            <person name="Jorgensen S.L."/>
            <person name="Zaremba-Niedzwiedzka K."/>
            <person name="Martijn J."/>
            <person name="Lind A.E."/>
            <person name="van Eijk R."/>
            <person name="Schleper C."/>
            <person name="Guy L."/>
            <person name="Ettema T.J."/>
        </authorList>
    </citation>
    <scope>NUCLEOTIDE SEQUENCE</scope>
</reference>
<feature type="non-terminal residue" evidence="4">
    <location>
        <position position="340"/>
    </location>
</feature>
<evidence type="ECO:0000256" key="2">
    <source>
        <dbReference type="ARBA" id="ARBA00022840"/>
    </source>
</evidence>
<dbReference type="EMBL" id="LAZR01068017">
    <property type="protein sequence ID" value="KKK50448.1"/>
    <property type="molecule type" value="Genomic_DNA"/>
</dbReference>
<dbReference type="CDD" id="cd17933">
    <property type="entry name" value="DEXSc_RecD-like"/>
    <property type="match status" value="1"/>
</dbReference>
<dbReference type="InterPro" id="IPR027417">
    <property type="entry name" value="P-loop_NTPase"/>
</dbReference>
<sequence>FGCFDIIGIAKEHPTAWIRVKSEVITKKELNRIKKSSSNLRVINTEKAILWSEKKLNIELAQNQKTAIKESIEKKLHIITGGPGTGKSTITNAILKILEELTLKIYLCAPTGRAAKRLSEITKKKAYTIHSLLECDFSSKGFKRDENNPLKCDLIIVDEASMIDTLLLYHLLKAIPSNAKVIFIGDIDQLPSVGAGNTLKDMIASDKVAFTKLTEIYRQAKDSKIILNAHLINQAKLPDLHTDKTSDFRFIYLEDLEEIEKKILYLVEKELPKRNFDSLDDIQVIAPMKRGKVGIENLNLVLQNTLNPSSKPLYSSGRRFHVKDKVMQIRNNYQKNVFNG</sequence>
<keyword evidence="2" id="KW-0067">ATP-binding</keyword>
<dbReference type="GO" id="GO:0009338">
    <property type="term" value="C:exodeoxyribonuclease V complex"/>
    <property type="evidence" value="ECO:0007669"/>
    <property type="project" value="TreeGrafter"/>
</dbReference>
<comment type="caution">
    <text evidence="4">The sequence shown here is derived from an EMBL/GenBank/DDBJ whole genome shotgun (WGS) entry which is preliminary data.</text>
</comment>
<keyword evidence="1" id="KW-0547">Nucleotide-binding</keyword>
<dbReference type="PANTHER" id="PTHR43788:SF6">
    <property type="entry name" value="DNA HELICASE B"/>
    <property type="match status" value="1"/>
</dbReference>
<dbReference type="InterPro" id="IPR003593">
    <property type="entry name" value="AAA+_ATPase"/>
</dbReference>
<evidence type="ECO:0000313" key="4">
    <source>
        <dbReference type="EMBL" id="KKK50448.1"/>
    </source>
</evidence>
<dbReference type="AlphaFoldDB" id="A0A0F8W1F8"/>
<dbReference type="Gene3D" id="2.30.30.940">
    <property type="match status" value="1"/>
</dbReference>
<feature type="domain" description="AAA+ ATPase" evidence="3">
    <location>
        <begin position="73"/>
        <end position="220"/>
    </location>
</feature>
<name>A0A0F8W1F8_9ZZZZ</name>
<proteinExistence type="predicted"/>
<dbReference type="InterPro" id="IPR041451">
    <property type="entry name" value="RecD2_SH13"/>
</dbReference>
<evidence type="ECO:0000256" key="1">
    <source>
        <dbReference type="ARBA" id="ARBA00022741"/>
    </source>
</evidence>
<organism evidence="4">
    <name type="scientific">marine sediment metagenome</name>
    <dbReference type="NCBI Taxonomy" id="412755"/>
    <lineage>
        <taxon>unclassified sequences</taxon>
        <taxon>metagenomes</taxon>
        <taxon>ecological metagenomes</taxon>
    </lineage>
</organism>
<evidence type="ECO:0000259" key="3">
    <source>
        <dbReference type="SMART" id="SM00382"/>
    </source>
</evidence>
<dbReference type="Gene3D" id="3.40.50.300">
    <property type="entry name" value="P-loop containing nucleotide triphosphate hydrolases"/>
    <property type="match status" value="1"/>
</dbReference>
<dbReference type="PANTHER" id="PTHR43788">
    <property type="entry name" value="DNA2/NAM7 HELICASE FAMILY MEMBER"/>
    <property type="match status" value="1"/>
</dbReference>